<dbReference type="Gene3D" id="3.20.20.80">
    <property type="entry name" value="Glycosidases"/>
    <property type="match status" value="1"/>
</dbReference>
<dbReference type="PANTHER" id="PTHR28062:SF1">
    <property type="entry name" value="TRANSMEMBRANE PROTEIN"/>
    <property type="match status" value="1"/>
</dbReference>
<accession>A0A0E0JVM7</accession>
<organism evidence="2">
    <name type="scientific">Oryza punctata</name>
    <name type="common">Red rice</name>
    <dbReference type="NCBI Taxonomy" id="4537"/>
    <lineage>
        <taxon>Eukaryota</taxon>
        <taxon>Viridiplantae</taxon>
        <taxon>Streptophyta</taxon>
        <taxon>Embryophyta</taxon>
        <taxon>Tracheophyta</taxon>
        <taxon>Spermatophyta</taxon>
        <taxon>Magnoliopsida</taxon>
        <taxon>Liliopsida</taxon>
        <taxon>Poales</taxon>
        <taxon>Poaceae</taxon>
        <taxon>BOP clade</taxon>
        <taxon>Oryzoideae</taxon>
        <taxon>Oryzeae</taxon>
        <taxon>Oryzinae</taxon>
        <taxon>Oryza</taxon>
    </lineage>
</organism>
<dbReference type="GO" id="GO:0005743">
    <property type="term" value="C:mitochondrial inner membrane"/>
    <property type="evidence" value="ECO:0007669"/>
    <property type="project" value="TreeGrafter"/>
</dbReference>
<keyword evidence="3" id="KW-1185">Reference proteome</keyword>
<keyword evidence="1" id="KW-0812">Transmembrane</keyword>
<feature type="transmembrane region" description="Helical" evidence="1">
    <location>
        <begin position="249"/>
        <end position="278"/>
    </location>
</feature>
<dbReference type="InterPro" id="IPR018786">
    <property type="entry name" value="Mit_KHE1"/>
</dbReference>
<reference evidence="2" key="1">
    <citation type="submission" date="2015-04" db="UniProtKB">
        <authorList>
            <consortium name="EnsemblPlants"/>
        </authorList>
    </citation>
    <scope>IDENTIFICATION</scope>
</reference>
<dbReference type="InterPro" id="IPR017853">
    <property type="entry name" value="GH"/>
</dbReference>
<dbReference type="AlphaFoldDB" id="A0A0E0JVM7"/>
<keyword evidence="1" id="KW-1133">Transmembrane helix</keyword>
<dbReference type="Pfam" id="PF10173">
    <property type="entry name" value="Mit_KHE1"/>
    <property type="match status" value="1"/>
</dbReference>
<evidence type="ECO:0000256" key="1">
    <source>
        <dbReference type="SAM" id="Phobius"/>
    </source>
</evidence>
<name>A0A0E0JVM7_ORYPU</name>
<evidence type="ECO:0000313" key="3">
    <source>
        <dbReference type="Proteomes" id="UP000026962"/>
    </source>
</evidence>
<dbReference type="Gramene" id="OPUNC02G03290.1">
    <property type="protein sequence ID" value="OPUNC02G03290.1"/>
    <property type="gene ID" value="OPUNC02G03290"/>
</dbReference>
<sequence>MQARVVVFPVKGRAWCFARPRATAPAAARGGGDGGAIPPPPTTVKDLWRGIAGGGRTASENAEAVVDFVADKMNRAWIGFGSAPEGSMKNRIHSFGLKLLSRVRPSEVLLKSVTKDFIIGNEDLHNQIDVHKGRAWVAQHVQPFLLATCITRITAGNEVLSGKDTAAMQSLLPAMQSVHQALLDLGLISKVNVSMAHSTSSPLATRHLPACSGRTSAIELYESLCINPRLVRRRLRHIAVRGASVHRKFLYGSVCLLPVTSVFMVLPLPNIPFFWVLFRAYSHWRALQGSERLQLLVSDSSDQWKILLEKQKEMSCRKDGSPCENTQYAPWPSKKLDGFLERTKLNEGLDCDTISRICQAYDLDKIDVLKYRDLE</sequence>
<proteinExistence type="predicted"/>
<dbReference type="EnsemblPlants" id="OPUNC02G03290.1">
    <property type="protein sequence ID" value="OPUNC02G03290.1"/>
    <property type="gene ID" value="OPUNC02G03290"/>
</dbReference>
<dbReference type="eggNOG" id="KOG4539">
    <property type="taxonomic scope" value="Eukaryota"/>
</dbReference>
<dbReference type="GO" id="GO:0006813">
    <property type="term" value="P:potassium ion transport"/>
    <property type="evidence" value="ECO:0007669"/>
    <property type="project" value="TreeGrafter"/>
</dbReference>
<protein>
    <submittedName>
        <fullName evidence="2">Uncharacterized protein</fullName>
    </submittedName>
</protein>
<evidence type="ECO:0000313" key="2">
    <source>
        <dbReference type="EnsemblPlants" id="OPUNC02G03290.1"/>
    </source>
</evidence>
<dbReference type="GO" id="GO:1902600">
    <property type="term" value="P:proton transmembrane transport"/>
    <property type="evidence" value="ECO:0007669"/>
    <property type="project" value="TreeGrafter"/>
</dbReference>
<dbReference type="PANTHER" id="PTHR28062">
    <property type="entry name" value="K+-H+ EXCHANGE-LIKE PROTEIN"/>
    <property type="match status" value="1"/>
</dbReference>
<dbReference type="Proteomes" id="UP000026962">
    <property type="component" value="Chromosome 2"/>
</dbReference>
<reference evidence="2" key="2">
    <citation type="submission" date="2018-05" db="EMBL/GenBank/DDBJ databases">
        <title>OpunRS2 (Oryza punctata Reference Sequence Version 2).</title>
        <authorList>
            <person name="Zhang J."/>
            <person name="Kudrna D."/>
            <person name="Lee S."/>
            <person name="Talag J."/>
            <person name="Welchert J."/>
            <person name="Wing R.A."/>
        </authorList>
    </citation>
    <scope>NUCLEOTIDE SEQUENCE [LARGE SCALE GENOMIC DNA]</scope>
</reference>
<dbReference type="SUPFAM" id="SSF51445">
    <property type="entry name" value="(Trans)glycosidases"/>
    <property type="match status" value="1"/>
</dbReference>
<keyword evidence="1" id="KW-0472">Membrane</keyword>